<dbReference type="PANTHER" id="PTHR37946:SF1">
    <property type="entry name" value="SLL1969 PROTEIN"/>
    <property type="match status" value="1"/>
</dbReference>
<feature type="region of interest" description="Disordered" evidence="1">
    <location>
        <begin position="305"/>
        <end position="361"/>
    </location>
</feature>
<dbReference type="eggNOG" id="COG1075">
    <property type="taxonomic scope" value="Bacteria"/>
</dbReference>
<keyword evidence="2" id="KW-0812">Transmembrane</keyword>
<dbReference type="EMBL" id="CP001197">
    <property type="protein sequence ID" value="ACL07463.1"/>
    <property type="molecule type" value="Genomic_DNA"/>
</dbReference>
<dbReference type="OrthoDB" id="275181at2"/>
<dbReference type="InterPro" id="IPR029058">
    <property type="entry name" value="AB_hydrolase_fold"/>
</dbReference>
<gene>
    <name evidence="4" type="ordered locus">DvMF_0506</name>
</gene>
<evidence type="ECO:0000256" key="1">
    <source>
        <dbReference type="SAM" id="MobiDB-lite"/>
    </source>
</evidence>
<dbReference type="InterPro" id="IPR000073">
    <property type="entry name" value="AB_hydrolase_1"/>
</dbReference>
<name>B8DKN4_NITV9</name>
<dbReference type="PANTHER" id="PTHR37946">
    <property type="entry name" value="SLL1969 PROTEIN"/>
    <property type="match status" value="1"/>
</dbReference>
<proteinExistence type="predicted"/>
<dbReference type="AlphaFoldDB" id="B8DKN4"/>
<feature type="transmembrane region" description="Helical" evidence="2">
    <location>
        <begin position="38"/>
        <end position="59"/>
    </location>
</feature>
<keyword evidence="2" id="KW-0472">Membrane</keyword>
<organism evidence="4">
    <name type="scientific">Nitratidesulfovibrio vulgaris (strain DSM 19637 / Miyazaki F)</name>
    <name type="common">Desulfovibrio vulgaris</name>
    <dbReference type="NCBI Taxonomy" id="883"/>
    <lineage>
        <taxon>Bacteria</taxon>
        <taxon>Pseudomonadati</taxon>
        <taxon>Thermodesulfobacteriota</taxon>
        <taxon>Desulfovibrionia</taxon>
        <taxon>Desulfovibrionales</taxon>
        <taxon>Desulfovibrionaceae</taxon>
        <taxon>Nitratidesulfovibrio</taxon>
    </lineage>
</organism>
<accession>B8DKN4</accession>
<sequence length="361" mass="38923">MSLLLVPLCIALTIAVISYLLFFRAARRDTAPTPPASLVVRGVIHSVVGGTLALSLYPFGPWFRRRCRPCPFPRRAAPEGRHRAEAPCAGSTDACSPRANLPQALPPVLLIHGLYHNVTAWTLYRRWLNEAGFTRVYCHGYSSWHTGFGLLVDELDETMRDLLAAHPGEKPLLVGHSLGGLLIRGWLADAANQQLVAGAVTLGTPHQGSTLARLGAGRLARSLTFRGALIRELEATEAPSDVPCVALYSPIDNMVVPQEGLHVTTPGWTTRASPAVSHIWMLWDRATARLAIESLRELADRHTARERQRRACGDPASGQIASGHAASGHVMPDGTPCAATTPEQAAGSKNSEQENPGYSRA</sequence>
<feature type="domain" description="AB hydrolase-1" evidence="3">
    <location>
        <begin position="108"/>
        <end position="305"/>
    </location>
</feature>
<evidence type="ECO:0000313" key="4">
    <source>
        <dbReference type="EMBL" id="ACL07463.1"/>
    </source>
</evidence>
<evidence type="ECO:0000259" key="3">
    <source>
        <dbReference type="Pfam" id="PF12697"/>
    </source>
</evidence>
<dbReference type="ESTHER" id="desvm-b8dkn4">
    <property type="family name" value="Lipase_2"/>
</dbReference>
<dbReference type="Pfam" id="PF12697">
    <property type="entry name" value="Abhydrolase_6"/>
    <property type="match status" value="1"/>
</dbReference>
<dbReference type="HOGENOM" id="CLU_065542_0_0_7"/>
<dbReference type="Gene3D" id="3.40.50.1820">
    <property type="entry name" value="alpha/beta hydrolase"/>
    <property type="match status" value="1"/>
</dbReference>
<dbReference type="SUPFAM" id="SSF53474">
    <property type="entry name" value="alpha/beta-Hydrolases"/>
    <property type="match status" value="1"/>
</dbReference>
<dbReference type="KEGG" id="dvm:DvMF_0506"/>
<keyword evidence="2" id="KW-1133">Transmembrane helix</keyword>
<reference evidence="4" key="1">
    <citation type="submission" date="2008-10" db="EMBL/GenBank/DDBJ databases">
        <title>Complete sequence of Desulfovibrio vulgaris str. 'Miyazaki F'.</title>
        <authorList>
            <person name="Lucas S."/>
            <person name="Copeland A."/>
            <person name="Lapidus A."/>
            <person name="Glavina del Rio T."/>
            <person name="Dalin E."/>
            <person name="Tice H."/>
            <person name="Bruce D."/>
            <person name="Goodwin L."/>
            <person name="Pitluck S."/>
            <person name="Sims D."/>
            <person name="Brettin T."/>
            <person name="Detter J.C."/>
            <person name="Han C."/>
            <person name="Larimer F."/>
            <person name="Land M."/>
            <person name="Hauser L."/>
            <person name="Kyrpides N."/>
            <person name="Mikhailova N."/>
            <person name="Hazen T.C."/>
            <person name="Richardson P."/>
        </authorList>
    </citation>
    <scope>NUCLEOTIDE SEQUENCE</scope>
    <source>
        <strain evidence="4">Miyazaki F</strain>
    </source>
</reference>
<protein>
    <submittedName>
        <fullName evidence="4">PGAP1 family protein</fullName>
    </submittedName>
</protein>
<dbReference type="STRING" id="883.DvMF_0506"/>
<evidence type="ECO:0000256" key="2">
    <source>
        <dbReference type="SAM" id="Phobius"/>
    </source>
</evidence>
<feature type="compositionally biased region" description="Polar residues" evidence="1">
    <location>
        <begin position="341"/>
        <end position="361"/>
    </location>
</feature>